<name>A0AAU9RRB2_THLAR</name>
<proteinExistence type="predicted"/>
<accession>A0AAU9RRB2</accession>
<dbReference type="AlphaFoldDB" id="A0AAU9RRB2"/>
<evidence type="ECO:0000313" key="1">
    <source>
        <dbReference type="EMBL" id="CAH2047996.1"/>
    </source>
</evidence>
<keyword evidence="2" id="KW-1185">Reference proteome</keyword>
<evidence type="ECO:0000313" key="2">
    <source>
        <dbReference type="Proteomes" id="UP000836841"/>
    </source>
</evidence>
<dbReference type="EMBL" id="OU466858">
    <property type="protein sequence ID" value="CAH2047996.1"/>
    <property type="molecule type" value="Genomic_DNA"/>
</dbReference>
<gene>
    <name evidence="1" type="ORF">TAV2_LOCUS6586</name>
</gene>
<reference evidence="1 2" key="1">
    <citation type="submission" date="2022-03" db="EMBL/GenBank/DDBJ databases">
        <authorList>
            <person name="Nunn A."/>
            <person name="Chopra R."/>
            <person name="Nunn A."/>
            <person name="Contreras Garrido A."/>
        </authorList>
    </citation>
    <scope>NUCLEOTIDE SEQUENCE [LARGE SCALE GENOMIC DNA]</scope>
</reference>
<protein>
    <submittedName>
        <fullName evidence="1">Uncharacterized protein</fullName>
    </submittedName>
</protein>
<sequence length="65" mass="7028">MVALNGDDFSWSFGPVPEPKTGSGLSSLLLFAAVSIITPRKIKTEMDENTSINPEATWSFTSCAY</sequence>
<organism evidence="1 2">
    <name type="scientific">Thlaspi arvense</name>
    <name type="common">Field penny-cress</name>
    <dbReference type="NCBI Taxonomy" id="13288"/>
    <lineage>
        <taxon>Eukaryota</taxon>
        <taxon>Viridiplantae</taxon>
        <taxon>Streptophyta</taxon>
        <taxon>Embryophyta</taxon>
        <taxon>Tracheophyta</taxon>
        <taxon>Spermatophyta</taxon>
        <taxon>Magnoliopsida</taxon>
        <taxon>eudicotyledons</taxon>
        <taxon>Gunneridae</taxon>
        <taxon>Pentapetalae</taxon>
        <taxon>rosids</taxon>
        <taxon>malvids</taxon>
        <taxon>Brassicales</taxon>
        <taxon>Brassicaceae</taxon>
        <taxon>Thlaspideae</taxon>
        <taxon>Thlaspi</taxon>
    </lineage>
</organism>
<dbReference type="Proteomes" id="UP000836841">
    <property type="component" value="Chromosome 2"/>
</dbReference>